<proteinExistence type="predicted"/>
<organism evidence="1 2">
    <name type="scientific">Skermanella cutis</name>
    <dbReference type="NCBI Taxonomy" id="2775420"/>
    <lineage>
        <taxon>Bacteria</taxon>
        <taxon>Pseudomonadati</taxon>
        <taxon>Pseudomonadota</taxon>
        <taxon>Alphaproteobacteria</taxon>
        <taxon>Rhodospirillales</taxon>
        <taxon>Azospirillaceae</taxon>
        <taxon>Skermanella</taxon>
    </lineage>
</organism>
<gene>
    <name evidence="1" type="ORF">IGS68_08890</name>
</gene>
<keyword evidence="2" id="KW-1185">Reference proteome</keyword>
<dbReference type="EMBL" id="CP067420">
    <property type="protein sequence ID" value="QQP91302.1"/>
    <property type="molecule type" value="Genomic_DNA"/>
</dbReference>
<reference evidence="1" key="1">
    <citation type="submission" date="2021-02" db="EMBL/GenBank/DDBJ databases">
        <title>Skermanella TT6 skin isolate.</title>
        <authorList>
            <person name="Lee K."/>
            <person name="Ganzorig M."/>
        </authorList>
    </citation>
    <scope>NUCLEOTIDE SEQUENCE</scope>
    <source>
        <strain evidence="1">TT6</strain>
    </source>
</reference>
<sequence length="190" mass="19607">MYIDWEKTIKFNPKFGPNLSADLPPGGIRIPSYGNYGGPLNDAGPDGIPVDCLDGLFKTHDRTIEASAIDAGGLTPGDLISAHADLIGGIAALDARSGLEDPEASLYAGLSTLALTAEVASFGGLEALAWELGPATGLPTVIAEAIENMEVGLAEVRGGGKSLHGALHWFERQFVDLLGVPPSPDADAFG</sequence>
<evidence type="ECO:0000313" key="1">
    <source>
        <dbReference type="EMBL" id="QQP91302.1"/>
    </source>
</evidence>
<dbReference type="Proteomes" id="UP000595197">
    <property type="component" value="Chromosome"/>
</dbReference>
<accession>A0ABX7BAU4</accession>
<protein>
    <submittedName>
        <fullName evidence="1">Uncharacterized protein</fullName>
    </submittedName>
</protein>
<name>A0ABX7BAU4_9PROT</name>
<dbReference type="RefSeq" id="WP_201079067.1">
    <property type="nucleotide sequence ID" value="NZ_CP067420.1"/>
</dbReference>
<evidence type="ECO:0000313" key="2">
    <source>
        <dbReference type="Proteomes" id="UP000595197"/>
    </source>
</evidence>